<dbReference type="GO" id="GO:0005886">
    <property type="term" value="C:plasma membrane"/>
    <property type="evidence" value="ECO:0007669"/>
    <property type="project" value="UniProtKB-SubCell"/>
</dbReference>
<dbReference type="STRING" id="1798649.A3B13_03725"/>
<dbReference type="AlphaFoldDB" id="A0A1G2CL87"/>
<evidence type="ECO:0000313" key="8">
    <source>
        <dbReference type="EMBL" id="OGZ01188.1"/>
    </source>
</evidence>
<dbReference type="PANTHER" id="PTHR30619:SF7">
    <property type="entry name" value="BETA-LACTAMASE DOMAIN PROTEIN"/>
    <property type="match status" value="1"/>
</dbReference>
<reference evidence="8 9" key="1">
    <citation type="journal article" date="2016" name="Nat. Commun.">
        <title>Thousands of microbial genomes shed light on interconnected biogeochemical processes in an aquifer system.</title>
        <authorList>
            <person name="Anantharaman K."/>
            <person name="Brown C.T."/>
            <person name="Hug L.A."/>
            <person name="Sharon I."/>
            <person name="Castelle C.J."/>
            <person name="Probst A.J."/>
            <person name="Thomas B.C."/>
            <person name="Singh A."/>
            <person name="Wilkins M.J."/>
            <person name="Karaoz U."/>
            <person name="Brodie E.L."/>
            <person name="Williams K.H."/>
            <person name="Hubbard S.S."/>
            <person name="Banfield J.F."/>
        </authorList>
    </citation>
    <scope>NUCLEOTIDE SEQUENCE [LARGE SCALE GENOMIC DNA]</scope>
</reference>
<feature type="transmembrane region" description="Helical" evidence="6">
    <location>
        <begin position="294"/>
        <end position="311"/>
    </location>
</feature>
<name>A0A1G2CL87_9BACT</name>
<evidence type="ECO:0000256" key="2">
    <source>
        <dbReference type="ARBA" id="ARBA00022475"/>
    </source>
</evidence>
<keyword evidence="5 6" id="KW-0472">Membrane</keyword>
<feature type="transmembrane region" description="Helical" evidence="6">
    <location>
        <begin position="52"/>
        <end position="70"/>
    </location>
</feature>
<evidence type="ECO:0000256" key="3">
    <source>
        <dbReference type="ARBA" id="ARBA00022692"/>
    </source>
</evidence>
<dbReference type="PANTHER" id="PTHR30619">
    <property type="entry name" value="DNA INTERNALIZATION/COMPETENCE PROTEIN COMEC/REC2"/>
    <property type="match status" value="1"/>
</dbReference>
<keyword evidence="4 6" id="KW-1133">Transmembrane helix</keyword>
<feature type="transmembrane region" description="Helical" evidence="6">
    <location>
        <begin position="249"/>
        <end position="282"/>
    </location>
</feature>
<evidence type="ECO:0000256" key="1">
    <source>
        <dbReference type="ARBA" id="ARBA00004651"/>
    </source>
</evidence>
<feature type="domain" description="ComEC/Rec2-related protein" evidence="7">
    <location>
        <begin position="196"/>
        <end position="457"/>
    </location>
</feature>
<accession>A0A1G2CL87</accession>
<feature type="transmembrane region" description="Helical" evidence="6">
    <location>
        <begin position="220"/>
        <end position="243"/>
    </location>
</feature>
<keyword evidence="2" id="KW-1003">Cell membrane</keyword>
<dbReference type="Pfam" id="PF03772">
    <property type="entry name" value="Competence"/>
    <property type="match status" value="1"/>
</dbReference>
<organism evidence="8 9">
    <name type="scientific">Candidatus Liptonbacteria bacterium RIFCSPLOWO2_01_FULL_45_15</name>
    <dbReference type="NCBI Taxonomy" id="1798649"/>
    <lineage>
        <taxon>Bacteria</taxon>
        <taxon>Candidatus Liptoniibacteriota</taxon>
    </lineage>
</organism>
<feature type="transmembrane region" description="Helical" evidence="6">
    <location>
        <begin position="6"/>
        <end position="23"/>
    </location>
</feature>
<keyword evidence="3 6" id="KW-0812">Transmembrane</keyword>
<feature type="transmembrane region" description="Helical" evidence="6">
    <location>
        <begin position="356"/>
        <end position="375"/>
    </location>
</feature>
<feature type="transmembrane region" description="Helical" evidence="6">
    <location>
        <begin position="387"/>
        <end position="407"/>
    </location>
</feature>
<dbReference type="NCBIfam" id="TIGR00360">
    <property type="entry name" value="ComEC_N-term"/>
    <property type="match status" value="1"/>
</dbReference>
<dbReference type="InterPro" id="IPR004477">
    <property type="entry name" value="ComEC_N"/>
</dbReference>
<feature type="transmembrane region" description="Helical" evidence="6">
    <location>
        <begin position="444"/>
        <end position="462"/>
    </location>
</feature>
<evidence type="ECO:0000259" key="7">
    <source>
        <dbReference type="Pfam" id="PF03772"/>
    </source>
</evidence>
<comment type="caution">
    <text evidence="8">The sequence shown here is derived from an EMBL/GenBank/DDBJ whole genome shotgun (WGS) entry which is preliminary data.</text>
</comment>
<proteinExistence type="predicted"/>
<evidence type="ECO:0000256" key="6">
    <source>
        <dbReference type="SAM" id="Phobius"/>
    </source>
</evidence>
<evidence type="ECO:0000256" key="4">
    <source>
        <dbReference type="ARBA" id="ARBA00022989"/>
    </source>
</evidence>
<gene>
    <name evidence="8" type="ORF">A3B13_03725</name>
</gene>
<protein>
    <recommendedName>
        <fullName evidence="7">ComEC/Rec2-related protein domain-containing protein</fullName>
    </recommendedName>
</protein>
<dbReference type="Proteomes" id="UP000176287">
    <property type="component" value="Unassembled WGS sequence"/>
</dbReference>
<evidence type="ECO:0000313" key="9">
    <source>
        <dbReference type="Proteomes" id="UP000176287"/>
    </source>
</evidence>
<comment type="subcellular location">
    <subcellularLocation>
        <location evidence="1">Cell membrane</location>
        <topology evidence="1">Multi-pass membrane protein</topology>
    </subcellularLocation>
</comment>
<sequence length="469" mass="52373">MQIADIAFYGALSFIAGTLAAGFELPVVLTVSFLAAAFFVFSLILKWGPKEFLFILFLFIFGIFYYNFFFNLKESSQKIIFGENIAFSGIVSKEPQLSEKFQRLTVELRPPLAGEISILASLSPEMNYGDVIEATGEIIPSAFKNQEPISFFPEFKIIGEHQGFFIKEKLLSFKKSVIFQFKKFLPSDSAALLSGLTLGWRGDFTDEFKKEMSLSGTTHLVALSGYNITILVLVVAGAFRFWLSRRLTFWLTTAVICLFIAMVGAEASVVRAAIMGFLALVAKETGRRNSMRNAITLTAAVMVFVDPSAPFDIGFQLSFLSLIGIVYLSPAINDLLRIRSDSKSFLSWRENAVTTLSAQLAVAPVLIQVFGNFSLTSIVANVLILEFVPLTMLFGFLLAAFGWLFYYAGFVLSFLENIFLKYEIGVIKLFADWSMPVFSDANSWFLFAIYYLAIITFGVHMTKPKNIKK</sequence>
<dbReference type="EMBL" id="MHKZ01000005">
    <property type="protein sequence ID" value="OGZ01188.1"/>
    <property type="molecule type" value="Genomic_DNA"/>
</dbReference>
<dbReference type="InterPro" id="IPR052159">
    <property type="entry name" value="Competence_DNA_uptake"/>
</dbReference>
<evidence type="ECO:0000256" key="5">
    <source>
        <dbReference type="ARBA" id="ARBA00023136"/>
    </source>
</evidence>